<feature type="transmembrane region" description="Helical" evidence="2">
    <location>
        <begin position="35"/>
        <end position="57"/>
    </location>
</feature>
<feature type="transmembrane region" description="Helical" evidence="2">
    <location>
        <begin position="173"/>
        <end position="192"/>
    </location>
</feature>
<dbReference type="InterPro" id="IPR011701">
    <property type="entry name" value="MFS"/>
</dbReference>
<accession>A0A8I3ABH7</accession>
<dbReference type="Gene3D" id="1.20.1250.20">
    <property type="entry name" value="MFS general substrate transporter like domains"/>
    <property type="match status" value="1"/>
</dbReference>
<protein>
    <submittedName>
        <fullName evidence="3">Major facilitator superfamily domain-containing protein</fullName>
    </submittedName>
</protein>
<name>A0A8I3ABH7_9AGAM</name>
<dbReference type="Proteomes" id="UP000683000">
    <property type="component" value="Unassembled WGS sequence"/>
</dbReference>
<dbReference type="EMBL" id="JAGFBS010000005">
    <property type="protein sequence ID" value="KAG6379268.1"/>
    <property type="molecule type" value="Genomic_DNA"/>
</dbReference>
<dbReference type="SUPFAM" id="SSF103473">
    <property type="entry name" value="MFS general substrate transporter"/>
    <property type="match status" value="1"/>
</dbReference>
<dbReference type="PANTHER" id="PTHR42910">
    <property type="entry name" value="TRANSPORTER SCO4007-RELATED"/>
    <property type="match status" value="1"/>
</dbReference>
<comment type="subcellular location">
    <subcellularLocation>
        <location evidence="1">Membrane</location>
        <topology evidence="1">Multi-pass membrane protein</topology>
    </subcellularLocation>
</comment>
<keyword evidence="4" id="KW-1185">Reference proteome</keyword>
<dbReference type="OrthoDB" id="2105912at2759"/>
<feature type="transmembrane region" description="Helical" evidence="2">
    <location>
        <begin position="143"/>
        <end position="167"/>
    </location>
</feature>
<evidence type="ECO:0000313" key="4">
    <source>
        <dbReference type="Proteomes" id="UP000683000"/>
    </source>
</evidence>
<proteinExistence type="predicted"/>
<evidence type="ECO:0000256" key="2">
    <source>
        <dbReference type="SAM" id="Phobius"/>
    </source>
</evidence>
<dbReference type="PANTHER" id="PTHR42910:SF1">
    <property type="entry name" value="MAJOR FACILITATOR SUPERFAMILY (MFS) PROFILE DOMAIN-CONTAINING PROTEIN"/>
    <property type="match status" value="1"/>
</dbReference>
<feature type="transmembrane region" description="Helical" evidence="2">
    <location>
        <begin position="64"/>
        <end position="89"/>
    </location>
</feature>
<sequence>MVRCRQLILILVCITTCLSVGLALSRSVIAFCTLAILLGVFNVTPQILIPMAADLAAPQHRARVISILQSGLMLGILGTRVLSGVIGYYTTWHTVYYVAIGVQVIVLCGAYVLIPDHPPKNPHLTYGKILHTMVTYSVTEPRLVQAALINFASIACWTKFWVTLTFLLGGDPYHFSTLYIGLFGLIGILGIFSGPLASRLVDRFGTWYTVLVATICLLVLQCVEVIVGGVHISVVVIMCFGIDAFRQMQTLSLQMSVLRCAVFPKKHDSRLNATLTVSLFAGQVMGSSVGTHVFLRYGWRASAGLSVGLYGWQLLVLFMRGPNCGRHVWFGYEGGVARSAQEHAKSGSHVASACDETEMEMTKYASAETLVHATSCWPGKHA</sequence>
<dbReference type="Pfam" id="PF07690">
    <property type="entry name" value="MFS_1"/>
    <property type="match status" value="1"/>
</dbReference>
<feature type="transmembrane region" description="Helical" evidence="2">
    <location>
        <begin position="95"/>
        <end position="114"/>
    </location>
</feature>
<keyword evidence="2" id="KW-0472">Membrane</keyword>
<dbReference type="GO" id="GO:0016020">
    <property type="term" value="C:membrane"/>
    <property type="evidence" value="ECO:0007669"/>
    <property type="project" value="UniProtKB-SubCell"/>
</dbReference>
<dbReference type="AlphaFoldDB" id="A0A8I3ABH7"/>
<comment type="caution">
    <text evidence="3">The sequence shown here is derived from an EMBL/GenBank/DDBJ whole genome shotgun (WGS) entry which is preliminary data.</text>
</comment>
<organism evidence="3 4">
    <name type="scientific">Boletus reticuloceps</name>
    <dbReference type="NCBI Taxonomy" id="495285"/>
    <lineage>
        <taxon>Eukaryota</taxon>
        <taxon>Fungi</taxon>
        <taxon>Dikarya</taxon>
        <taxon>Basidiomycota</taxon>
        <taxon>Agaricomycotina</taxon>
        <taxon>Agaricomycetes</taxon>
        <taxon>Agaricomycetidae</taxon>
        <taxon>Boletales</taxon>
        <taxon>Boletineae</taxon>
        <taxon>Boletaceae</taxon>
        <taxon>Boletoideae</taxon>
        <taxon>Boletus</taxon>
    </lineage>
</organism>
<keyword evidence="2" id="KW-0812">Transmembrane</keyword>
<evidence type="ECO:0000313" key="3">
    <source>
        <dbReference type="EMBL" id="KAG6379268.1"/>
    </source>
</evidence>
<evidence type="ECO:0000256" key="1">
    <source>
        <dbReference type="ARBA" id="ARBA00004141"/>
    </source>
</evidence>
<dbReference type="GO" id="GO:0022857">
    <property type="term" value="F:transmembrane transporter activity"/>
    <property type="evidence" value="ECO:0007669"/>
    <property type="project" value="InterPro"/>
</dbReference>
<dbReference type="InterPro" id="IPR036259">
    <property type="entry name" value="MFS_trans_sf"/>
</dbReference>
<gene>
    <name evidence="3" type="ORF">JVT61DRAFT_11722</name>
</gene>
<reference evidence="3" key="1">
    <citation type="submission" date="2021-03" db="EMBL/GenBank/DDBJ databases">
        <title>Evolutionary innovations through gain and loss of genes in the ectomycorrhizal Boletales.</title>
        <authorList>
            <person name="Wu G."/>
            <person name="Miyauchi S."/>
            <person name="Morin E."/>
            <person name="Yang Z.-L."/>
            <person name="Xu J."/>
            <person name="Martin F.M."/>
        </authorList>
    </citation>
    <scope>NUCLEOTIDE SEQUENCE</scope>
    <source>
        <strain evidence="3">BR01</strain>
    </source>
</reference>
<keyword evidence="2" id="KW-1133">Transmembrane helix</keyword>